<feature type="region of interest" description="Disordered" evidence="1">
    <location>
        <begin position="1"/>
        <end position="32"/>
    </location>
</feature>
<dbReference type="EMBL" id="VSRR010103019">
    <property type="protein sequence ID" value="MPC95657.1"/>
    <property type="molecule type" value="Genomic_DNA"/>
</dbReference>
<gene>
    <name evidence="2" type="ORF">E2C01_090877</name>
</gene>
<dbReference type="AlphaFoldDB" id="A0A5B7JRC8"/>
<accession>A0A5B7JRC8</accession>
<evidence type="ECO:0000256" key="1">
    <source>
        <dbReference type="SAM" id="MobiDB-lite"/>
    </source>
</evidence>
<feature type="compositionally biased region" description="Polar residues" evidence="1">
    <location>
        <begin position="1"/>
        <end position="20"/>
    </location>
</feature>
<dbReference type="Proteomes" id="UP000324222">
    <property type="component" value="Unassembled WGS sequence"/>
</dbReference>
<sequence length="111" mass="12158">MDPITSAITASTHSPPQCQKASRRWPGGQADSGYQLSRSEWMPQAATALISHSAYPPSSSFRPKAPHSFLSLHTVISLSRLHTVIFPLPHTTPPVDLRVVSPKRPRLQTVP</sequence>
<protein>
    <submittedName>
        <fullName evidence="2">Uncharacterized protein</fullName>
    </submittedName>
</protein>
<evidence type="ECO:0000313" key="2">
    <source>
        <dbReference type="EMBL" id="MPC95657.1"/>
    </source>
</evidence>
<organism evidence="2 3">
    <name type="scientific">Portunus trituberculatus</name>
    <name type="common">Swimming crab</name>
    <name type="synonym">Neptunus trituberculatus</name>
    <dbReference type="NCBI Taxonomy" id="210409"/>
    <lineage>
        <taxon>Eukaryota</taxon>
        <taxon>Metazoa</taxon>
        <taxon>Ecdysozoa</taxon>
        <taxon>Arthropoda</taxon>
        <taxon>Crustacea</taxon>
        <taxon>Multicrustacea</taxon>
        <taxon>Malacostraca</taxon>
        <taxon>Eumalacostraca</taxon>
        <taxon>Eucarida</taxon>
        <taxon>Decapoda</taxon>
        <taxon>Pleocyemata</taxon>
        <taxon>Brachyura</taxon>
        <taxon>Eubrachyura</taxon>
        <taxon>Portunoidea</taxon>
        <taxon>Portunidae</taxon>
        <taxon>Portuninae</taxon>
        <taxon>Portunus</taxon>
    </lineage>
</organism>
<evidence type="ECO:0000313" key="3">
    <source>
        <dbReference type="Proteomes" id="UP000324222"/>
    </source>
</evidence>
<comment type="caution">
    <text evidence="2">The sequence shown here is derived from an EMBL/GenBank/DDBJ whole genome shotgun (WGS) entry which is preliminary data.</text>
</comment>
<proteinExistence type="predicted"/>
<name>A0A5B7JRC8_PORTR</name>
<keyword evidence="3" id="KW-1185">Reference proteome</keyword>
<reference evidence="2" key="1">
    <citation type="submission" date="2019-05" db="EMBL/GenBank/DDBJ databases">
        <title>Another draft genome of Portunus trituberculatus and its Hox gene families provides insights of decapod evolution.</title>
        <authorList>
            <person name="Jeong J.-H."/>
            <person name="Song I."/>
            <person name="Kim S."/>
            <person name="Choi T."/>
            <person name="Kim D."/>
            <person name="Ryu S."/>
            <person name="Kim W."/>
        </authorList>
    </citation>
    <scope>NUCLEOTIDE SEQUENCE [LARGE SCALE GENOMIC DNA]</scope>
    <source>
        <tissue evidence="2">Muscle</tissue>
    </source>
</reference>